<dbReference type="Proteomes" id="UP000734854">
    <property type="component" value="Unassembled WGS sequence"/>
</dbReference>
<accession>A0A8J5LNQ0</accession>
<feature type="short sequence motif" description="LXXLL motif" evidence="3">
    <location>
        <begin position="363"/>
        <end position="367"/>
    </location>
</feature>
<dbReference type="PROSITE" id="PS50985">
    <property type="entry name" value="GRAS"/>
    <property type="match status" value="1"/>
</dbReference>
<sequence>MAFVVASPLAPAFKGLPSPAPILTAPALAFWSFKGGKALCVAVEAGESPFASYQIFGWRNSSSLCGFHARLYLGFSLSVEGEREREREDLSRFVFPILILSAGKMAPMMMGNVAQDDGSSSVTSSPLKSFSLMSLSLPALLPCSPWHRELKSDERGLCLVHLLFNCANHVDAGMLDRANAFLEQIALLAAPDGDAMQRIASHFTEALARRALRLWPGLYHALDSARAVVLPVTEAAVARRHFLDLCPFLRLSYVVANQAIMDAMEGEKVVHIVDLNASDPTPWLSLFKGLRARPEGPPHLKITGVHEHRELLNHTAIRLSEEAERLDIPFQFNPVVSRLDNLDLESLRIKTGEALAITAVLQLHTLLATNDTADGRKAAQRATPAGTTHQPTLGDFVDKDHNGHSPNSNSAPSSPFASTSPERIDSFLSVLSGLSPKLMLVTEQESNHNSTTLTERFAESLFYYAALFDCLDSTVPRRSIERLRLEKMLLGEEIKNIIACEGWERKERHEKLDRWARRLDAAGFAAAPLGYYSLLQARRLLQGFGCNGYQVREEAGGCLMLCWQDRPLFSVSAWRRKRRD</sequence>
<comment type="caution">
    <text evidence="3">Lacks conserved residue(s) required for the propagation of feature annotation.</text>
</comment>
<organism evidence="5 6">
    <name type="scientific">Zingiber officinale</name>
    <name type="common">Ginger</name>
    <name type="synonym">Amomum zingiber</name>
    <dbReference type="NCBI Taxonomy" id="94328"/>
    <lineage>
        <taxon>Eukaryota</taxon>
        <taxon>Viridiplantae</taxon>
        <taxon>Streptophyta</taxon>
        <taxon>Embryophyta</taxon>
        <taxon>Tracheophyta</taxon>
        <taxon>Spermatophyta</taxon>
        <taxon>Magnoliopsida</taxon>
        <taxon>Liliopsida</taxon>
        <taxon>Zingiberales</taxon>
        <taxon>Zingiberaceae</taxon>
        <taxon>Zingiber</taxon>
    </lineage>
</organism>
<evidence type="ECO:0000256" key="2">
    <source>
        <dbReference type="ARBA" id="ARBA00023163"/>
    </source>
</evidence>
<feature type="region of interest" description="VHIID" evidence="3">
    <location>
        <begin position="239"/>
        <end position="304"/>
    </location>
</feature>
<dbReference type="AlphaFoldDB" id="A0A8J5LNQ0"/>
<keyword evidence="6" id="KW-1185">Reference proteome</keyword>
<protein>
    <recommendedName>
        <fullName evidence="7">Scarecrow-like protein 3</fullName>
    </recommendedName>
</protein>
<keyword evidence="1" id="KW-0805">Transcription regulation</keyword>
<name>A0A8J5LNQ0_ZINOF</name>
<evidence type="ECO:0000256" key="4">
    <source>
        <dbReference type="SAM" id="MobiDB-lite"/>
    </source>
</evidence>
<comment type="similarity">
    <text evidence="3">Belongs to the GRAS family.</text>
</comment>
<reference evidence="5 6" key="1">
    <citation type="submission" date="2020-08" db="EMBL/GenBank/DDBJ databases">
        <title>Plant Genome Project.</title>
        <authorList>
            <person name="Zhang R.-G."/>
        </authorList>
    </citation>
    <scope>NUCLEOTIDE SEQUENCE [LARGE SCALE GENOMIC DNA]</scope>
    <source>
        <tissue evidence="5">Rhizome</tissue>
    </source>
</reference>
<comment type="caution">
    <text evidence="5">The sequence shown here is derived from an EMBL/GenBank/DDBJ whole genome shotgun (WGS) entry which is preliminary data.</text>
</comment>
<feature type="region of interest" description="Leucine repeat II (LRII)" evidence="3">
    <location>
        <begin position="314"/>
        <end position="346"/>
    </location>
</feature>
<evidence type="ECO:0000313" key="5">
    <source>
        <dbReference type="EMBL" id="KAG6523215.1"/>
    </source>
</evidence>
<gene>
    <name evidence="5" type="ORF">ZIOFF_013068</name>
</gene>
<keyword evidence="2" id="KW-0804">Transcription</keyword>
<dbReference type="InterPro" id="IPR005202">
    <property type="entry name" value="TF_GRAS"/>
</dbReference>
<feature type="compositionally biased region" description="Low complexity" evidence="4">
    <location>
        <begin position="405"/>
        <end position="420"/>
    </location>
</feature>
<evidence type="ECO:0000256" key="1">
    <source>
        <dbReference type="ARBA" id="ARBA00023015"/>
    </source>
</evidence>
<feature type="short sequence motif" description="VHIID" evidence="3">
    <location>
        <begin position="270"/>
        <end position="274"/>
    </location>
</feature>
<evidence type="ECO:0008006" key="7">
    <source>
        <dbReference type="Google" id="ProtNLM"/>
    </source>
</evidence>
<evidence type="ECO:0000256" key="3">
    <source>
        <dbReference type="PROSITE-ProRule" id="PRU01191"/>
    </source>
</evidence>
<proteinExistence type="inferred from homology"/>
<feature type="region of interest" description="SAW" evidence="3">
    <location>
        <begin position="499"/>
        <end position="575"/>
    </location>
</feature>
<evidence type="ECO:0000313" key="6">
    <source>
        <dbReference type="Proteomes" id="UP000734854"/>
    </source>
</evidence>
<dbReference type="Pfam" id="PF03514">
    <property type="entry name" value="GRAS"/>
    <property type="match status" value="1"/>
</dbReference>
<feature type="region of interest" description="Disordered" evidence="4">
    <location>
        <begin position="376"/>
        <end position="420"/>
    </location>
</feature>
<dbReference type="PANTHER" id="PTHR31636">
    <property type="entry name" value="OSJNBA0084A10.13 PROTEIN-RELATED"/>
    <property type="match status" value="1"/>
</dbReference>
<dbReference type="EMBL" id="JACMSC010000004">
    <property type="protein sequence ID" value="KAG6523215.1"/>
    <property type="molecule type" value="Genomic_DNA"/>
</dbReference>